<feature type="transmembrane region" description="Helical" evidence="1">
    <location>
        <begin position="6"/>
        <end position="22"/>
    </location>
</feature>
<dbReference type="AlphaFoldDB" id="K6E6V0"/>
<accession>K6E6V0</accession>
<dbReference type="PATRIC" id="fig|1131731.3.peg.396"/>
<sequence>MLKSIGVIFIYIAIAFFQIHQLKKEKMIREIWIFSILMVLTTGVTVAKLNNLALPSPLDLIVIVLKPFIK</sequence>
<name>K6E6V0_SCHAZ</name>
<feature type="transmembrane region" description="Helical" evidence="1">
    <location>
        <begin position="31"/>
        <end position="49"/>
    </location>
</feature>
<dbReference type="GeneID" id="89469408"/>
<dbReference type="STRING" id="1131731.BAZO_01947"/>
<proteinExistence type="predicted"/>
<evidence type="ECO:0000313" key="3">
    <source>
        <dbReference type="Proteomes" id="UP000006315"/>
    </source>
</evidence>
<keyword evidence="1" id="KW-0472">Membrane</keyword>
<reference evidence="2 3" key="1">
    <citation type="journal article" date="2012" name="Front. Microbiol.">
        <title>Redundancy and modularity in membrane-associated dissimilatory nitrate reduction in Bacillus.</title>
        <authorList>
            <person name="Heylen K."/>
            <person name="Keltjens J."/>
        </authorList>
    </citation>
    <scope>NUCLEOTIDE SEQUENCE [LARGE SCALE GENOMIC DNA]</scope>
    <source>
        <strain evidence="2 3">LMG 9581</strain>
    </source>
</reference>
<keyword evidence="3" id="KW-1185">Reference proteome</keyword>
<organism evidence="2 3">
    <name type="scientific">Schinkia azotoformans LMG 9581</name>
    <dbReference type="NCBI Taxonomy" id="1131731"/>
    <lineage>
        <taxon>Bacteria</taxon>
        <taxon>Bacillati</taxon>
        <taxon>Bacillota</taxon>
        <taxon>Bacilli</taxon>
        <taxon>Bacillales</taxon>
        <taxon>Bacillaceae</taxon>
        <taxon>Calidifontibacillus/Schinkia group</taxon>
        <taxon>Schinkia</taxon>
    </lineage>
</organism>
<gene>
    <name evidence="2" type="ORF">BAZO_01947</name>
</gene>
<comment type="caution">
    <text evidence="2">The sequence shown here is derived from an EMBL/GenBank/DDBJ whole genome shotgun (WGS) entry which is preliminary data.</text>
</comment>
<evidence type="ECO:0000313" key="2">
    <source>
        <dbReference type="EMBL" id="EKN68991.1"/>
    </source>
</evidence>
<keyword evidence="1" id="KW-0812">Transmembrane</keyword>
<dbReference type="EMBL" id="AJLR01000033">
    <property type="protein sequence ID" value="EKN68991.1"/>
    <property type="molecule type" value="Genomic_DNA"/>
</dbReference>
<dbReference type="RefSeq" id="WP_003329531.1">
    <property type="nucleotide sequence ID" value="NZ_AJLR01000033.1"/>
</dbReference>
<protein>
    <submittedName>
        <fullName evidence="2">Uncharacterized protein</fullName>
    </submittedName>
</protein>
<evidence type="ECO:0000256" key="1">
    <source>
        <dbReference type="SAM" id="Phobius"/>
    </source>
</evidence>
<dbReference type="Proteomes" id="UP000006315">
    <property type="component" value="Unassembled WGS sequence"/>
</dbReference>
<keyword evidence="1" id="KW-1133">Transmembrane helix</keyword>